<dbReference type="Proteomes" id="UP000020766">
    <property type="component" value="Unassembled WGS sequence"/>
</dbReference>
<comment type="caution">
    <text evidence="1">The sequence shown here is derived from an EMBL/GenBank/DDBJ whole genome shotgun (WGS) entry which is preliminary data.</text>
</comment>
<sequence length="80" mass="9004">MSNIPTHPSHTITIDRFTFEPKALPEADGRFHAQLTVDSGEGTSRTQRFFTFTPLFQSADRAIAYAAQQACEWMKQKSLA</sequence>
<dbReference type="AlphaFoldDB" id="A0A014MBQ0"/>
<keyword evidence="2" id="KW-1185">Reference proteome</keyword>
<name>A0A014MBQ0_9BURK</name>
<reference evidence="1 2" key="1">
    <citation type="submission" date="2014-01" db="EMBL/GenBank/DDBJ databases">
        <title>Interspecies Systems Biology Uncovers Metabolites Affecting C. elegans Gene Expression and Life History Traits.</title>
        <authorList>
            <person name="Watson E."/>
            <person name="Macneil L.T."/>
            <person name="Ritter A.D."/>
            <person name="Yilmaz L.S."/>
            <person name="Rosebrock A.P."/>
            <person name="Caudy A.A."/>
            <person name="Walhout A.J."/>
        </authorList>
    </citation>
    <scope>NUCLEOTIDE SEQUENCE [LARGE SCALE GENOMIC DNA]</scope>
    <source>
        <strain evidence="1 2">DA1877</strain>
    </source>
</reference>
<gene>
    <name evidence="1" type="ORF">AX13_08030</name>
</gene>
<protein>
    <submittedName>
        <fullName evidence="1">Uncharacterized protein</fullName>
    </submittedName>
</protein>
<organism evidence="1 2">
    <name type="scientific">Comamonas aquatica DA1877</name>
    <dbReference type="NCBI Taxonomy" id="1457173"/>
    <lineage>
        <taxon>Bacteria</taxon>
        <taxon>Pseudomonadati</taxon>
        <taxon>Pseudomonadota</taxon>
        <taxon>Betaproteobacteria</taxon>
        <taxon>Burkholderiales</taxon>
        <taxon>Comamonadaceae</taxon>
        <taxon>Comamonas</taxon>
    </lineage>
</organism>
<dbReference type="PATRIC" id="fig|1457173.3.peg.3030"/>
<proteinExistence type="predicted"/>
<dbReference type="EMBL" id="JBOK01000020">
    <property type="protein sequence ID" value="EXU79156.1"/>
    <property type="molecule type" value="Genomic_DNA"/>
</dbReference>
<evidence type="ECO:0000313" key="1">
    <source>
        <dbReference type="EMBL" id="EXU79156.1"/>
    </source>
</evidence>
<accession>A0A014MBQ0</accession>
<dbReference type="RefSeq" id="WP_042413139.1">
    <property type="nucleotide sequence ID" value="NZ_JBOK01000020.1"/>
</dbReference>
<dbReference type="STRING" id="225991.MA05_08635"/>
<evidence type="ECO:0000313" key="2">
    <source>
        <dbReference type="Proteomes" id="UP000020766"/>
    </source>
</evidence>